<dbReference type="GO" id="GO:0032259">
    <property type="term" value="P:methylation"/>
    <property type="evidence" value="ECO:0007669"/>
    <property type="project" value="UniProtKB-KW"/>
</dbReference>
<dbReference type="CDD" id="cd18097">
    <property type="entry name" value="SpoU-like"/>
    <property type="match status" value="1"/>
</dbReference>
<dbReference type="PANTHER" id="PTHR43191:SF2">
    <property type="entry name" value="RRNA METHYLTRANSFERASE 3, MITOCHONDRIAL"/>
    <property type="match status" value="1"/>
</dbReference>
<proteinExistence type="predicted"/>
<evidence type="ECO:0000256" key="1">
    <source>
        <dbReference type="ARBA" id="ARBA00022603"/>
    </source>
</evidence>
<dbReference type="GO" id="GO:0008173">
    <property type="term" value="F:RNA methyltransferase activity"/>
    <property type="evidence" value="ECO:0007669"/>
    <property type="project" value="InterPro"/>
</dbReference>
<evidence type="ECO:0000313" key="5">
    <source>
        <dbReference type="Proteomes" id="UP000033966"/>
    </source>
</evidence>
<sequence>MIVLLHNIRSLYNVGSIFRTADGAGIEKIYLCGITPEPFDRLGKPRPQFTKVSLGAEHFVPWEHVASTTALVRRLKKEEYTIFAIEQAKHSVSHKSVKLEQKDLKKIAIVFGNEVRGLPPALLKLADKVLEIPMNGEKESLNVGVAFGIVAYHLQK</sequence>
<keyword evidence="2 4" id="KW-0808">Transferase</keyword>
<feature type="domain" description="tRNA/rRNA methyltransferase SpoU type" evidence="3">
    <location>
        <begin position="1"/>
        <end position="152"/>
    </location>
</feature>
<dbReference type="AlphaFoldDB" id="A0A0G1L425"/>
<accession>A0A0G1L425</accession>
<comment type="caution">
    <text evidence="4">The sequence shown here is derived from an EMBL/GenBank/DDBJ whole genome shotgun (WGS) entry which is preliminary data.</text>
</comment>
<dbReference type="PANTHER" id="PTHR43191">
    <property type="entry name" value="RRNA METHYLTRANSFERASE 3"/>
    <property type="match status" value="1"/>
</dbReference>
<dbReference type="Proteomes" id="UP000033966">
    <property type="component" value="Unassembled WGS sequence"/>
</dbReference>
<organism evidence="4 5">
    <name type="scientific">Candidatus Jorgensenbacteria bacterium GW2011_GWA2_45_13</name>
    <dbReference type="NCBI Taxonomy" id="1618662"/>
    <lineage>
        <taxon>Bacteria</taxon>
        <taxon>Candidatus Joergenseniibacteriota</taxon>
    </lineage>
</organism>
<keyword evidence="1 4" id="KW-0489">Methyltransferase</keyword>
<dbReference type="SUPFAM" id="SSF75217">
    <property type="entry name" value="alpha/beta knot"/>
    <property type="match status" value="1"/>
</dbReference>
<name>A0A0G1L425_9BACT</name>
<dbReference type="InterPro" id="IPR051259">
    <property type="entry name" value="rRNA_Methyltransferase"/>
</dbReference>
<dbReference type="InterPro" id="IPR029028">
    <property type="entry name" value="Alpha/beta_knot_MTases"/>
</dbReference>
<dbReference type="EMBL" id="LCKF01000030">
    <property type="protein sequence ID" value="KKT90691.1"/>
    <property type="molecule type" value="Genomic_DNA"/>
</dbReference>
<dbReference type="InterPro" id="IPR001537">
    <property type="entry name" value="SpoU_MeTrfase"/>
</dbReference>
<evidence type="ECO:0000259" key="3">
    <source>
        <dbReference type="Pfam" id="PF00588"/>
    </source>
</evidence>
<evidence type="ECO:0000256" key="2">
    <source>
        <dbReference type="ARBA" id="ARBA00022679"/>
    </source>
</evidence>
<reference evidence="4 5" key="1">
    <citation type="journal article" date="2015" name="Nature">
        <title>rRNA introns, odd ribosomes, and small enigmatic genomes across a large radiation of phyla.</title>
        <authorList>
            <person name="Brown C.T."/>
            <person name="Hug L.A."/>
            <person name="Thomas B.C."/>
            <person name="Sharon I."/>
            <person name="Castelle C.J."/>
            <person name="Singh A."/>
            <person name="Wilkins M.J."/>
            <person name="Williams K.H."/>
            <person name="Banfield J.F."/>
        </authorList>
    </citation>
    <scope>NUCLEOTIDE SEQUENCE [LARGE SCALE GENOMIC DNA]</scope>
</reference>
<dbReference type="InterPro" id="IPR029026">
    <property type="entry name" value="tRNA_m1G_MTases_N"/>
</dbReference>
<evidence type="ECO:0000313" key="4">
    <source>
        <dbReference type="EMBL" id="KKT90691.1"/>
    </source>
</evidence>
<dbReference type="GO" id="GO:0006396">
    <property type="term" value="P:RNA processing"/>
    <property type="evidence" value="ECO:0007669"/>
    <property type="project" value="InterPro"/>
</dbReference>
<dbReference type="GO" id="GO:0003723">
    <property type="term" value="F:RNA binding"/>
    <property type="evidence" value="ECO:0007669"/>
    <property type="project" value="InterPro"/>
</dbReference>
<gene>
    <name evidence="4" type="ORF">UW92_C0030G0019</name>
</gene>
<dbReference type="Gene3D" id="3.40.1280.10">
    <property type="match status" value="1"/>
</dbReference>
<dbReference type="Pfam" id="PF00588">
    <property type="entry name" value="SpoU_methylase"/>
    <property type="match status" value="1"/>
</dbReference>
<protein>
    <submittedName>
        <fullName evidence="4">tRNA/rRNA methyltransferase</fullName>
    </submittedName>
</protein>